<evidence type="ECO:0000313" key="2">
    <source>
        <dbReference type="Proteomes" id="UP000639772"/>
    </source>
</evidence>
<dbReference type="Proteomes" id="UP000639772">
    <property type="component" value="Chromosome 3"/>
</dbReference>
<gene>
    <name evidence="1" type="ORF">HPP92_006740</name>
</gene>
<accession>A0A835V8Z1</accession>
<dbReference type="AlphaFoldDB" id="A0A835V8Z1"/>
<dbReference type="PANTHER" id="PTHR22811">
    <property type="entry name" value="TRANSMEMBRANE EMP24 DOMAIN-CONTAINING PROTEIN"/>
    <property type="match status" value="1"/>
</dbReference>
<comment type="caution">
    <text evidence="1">The sequence shown here is derived from an EMBL/GenBank/DDBJ whole genome shotgun (WGS) entry which is preliminary data.</text>
</comment>
<dbReference type="Gene3D" id="2.20.70.30">
    <property type="entry name" value="Nascent polypeptide-associated complex domain"/>
    <property type="match status" value="1"/>
</dbReference>
<evidence type="ECO:0000313" key="1">
    <source>
        <dbReference type="EMBL" id="KAG0489877.1"/>
    </source>
</evidence>
<sequence length="271" mass="31239">MAKMNVEKLKDGWCYFLFGWKREVYAGVNAIPAIEEVNIFKDDTVISFQNQSASFHCSKYMVVVLTDKMVLYDGLMNTTAECLLFFAGWVILLNTDTSGKFRSCKDHLNLSILGIALYDQNQNHREDDEKMECLLLKFAVIAVGLMSYMQSAVGIRFVIDREECFSHEVPYVEIQFMFHLLSSNLRLRGIMEMRSTSLLSLEQINTLEEALYNIQFEQHWLEAQTERQALGMSRRAVHKALFESAALIGASILQVYLLRRLFERKLGTSRV</sequence>
<dbReference type="EMBL" id="JADCNM010000003">
    <property type="protein sequence ID" value="KAG0489877.1"/>
    <property type="molecule type" value="Genomic_DNA"/>
</dbReference>
<dbReference type="InterPro" id="IPR015720">
    <property type="entry name" value="Emp24-like"/>
</dbReference>
<dbReference type="OrthoDB" id="1929172at2759"/>
<proteinExistence type="predicted"/>
<dbReference type="InterPro" id="IPR038187">
    <property type="entry name" value="NAC_A/B_dom_sf"/>
</dbReference>
<reference evidence="1 2" key="1">
    <citation type="journal article" date="2020" name="Nat. Food">
        <title>A phased Vanilla planifolia genome enables genetic improvement of flavour and production.</title>
        <authorList>
            <person name="Hasing T."/>
            <person name="Tang H."/>
            <person name="Brym M."/>
            <person name="Khazi F."/>
            <person name="Huang T."/>
            <person name="Chambers A.H."/>
        </authorList>
    </citation>
    <scope>NUCLEOTIDE SEQUENCE [LARGE SCALE GENOMIC DNA]</scope>
    <source>
        <tissue evidence="1">Leaf</tissue>
    </source>
</reference>
<protein>
    <submittedName>
        <fullName evidence="1">Uncharacterized protein</fullName>
    </submittedName>
</protein>
<organism evidence="1 2">
    <name type="scientific">Vanilla planifolia</name>
    <name type="common">Vanilla</name>
    <dbReference type="NCBI Taxonomy" id="51239"/>
    <lineage>
        <taxon>Eukaryota</taxon>
        <taxon>Viridiplantae</taxon>
        <taxon>Streptophyta</taxon>
        <taxon>Embryophyta</taxon>
        <taxon>Tracheophyta</taxon>
        <taxon>Spermatophyta</taxon>
        <taxon>Magnoliopsida</taxon>
        <taxon>Liliopsida</taxon>
        <taxon>Asparagales</taxon>
        <taxon>Orchidaceae</taxon>
        <taxon>Vanilloideae</taxon>
        <taxon>Vanilleae</taxon>
        <taxon>Vanilla</taxon>
    </lineage>
</organism>
<name>A0A835V8Z1_VANPL</name>